<gene>
    <name evidence="1" type="ORF">NCTC11343_03524</name>
</gene>
<dbReference type="EMBL" id="UAUU01000009">
    <property type="protein sequence ID" value="SPZ88503.1"/>
    <property type="molecule type" value="Genomic_DNA"/>
</dbReference>
<dbReference type="RefSeq" id="WP_112375334.1">
    <property type="nucleotide sequence ID" value="NZ_CP069793.1"/>
</dbReference>
<dbReference type="InterPro" id="IPR018490">
    <property type="entry name" value="cNMP-bd_dom_sf"/>
</dbReference>
<evidence type="ECO:0000313" key="2">
    <source>
        <dbReference type="Proteomes" id="UP000251241"/>
    </source>
</evidence>
<protein>
    <recommendedName>
        <fullName evidence="3">Crp/Fnr family transcriptional regulator</fullName>
    </recommendedName>
</protein>
<reference evidence="1 2" key="1">
    <citation type="submission" date="2018-06" db="EMBL/GenBank/DDBJ databases">
        <authorList>
            <consortium name="Pathogen Informatics"/>
            <person name="Doyle S."/>
        </authorList>
    </citation>
    <scope>NUCLEOTIDE SEQUENCE [LARGE SCALE GENOMIC DNA]</scope>
    <source>
        <strain evidence="1 2">NCTC11343</strain>
    </source>
</reference>
<dbReference type="AlphaFoldDB" id="A0A2X2J9V2"/>
<dbReference type="GeneID" id="97183378"/>
<sequence>MENLNYENQFYAILEKTGPLGPALRHTLRSIIQIQSIKKGKILKAQPFDLHIILEGMVIKRRDYTAGNAIRSEVLDFIGSNEAIYHTATEEDIYFQAELDSIAILIRQSDIVHIIQHHPRFSEQLNAFLSHLLSERTFRGGLINMSSKEKKEAFWRHYPLAARYCRIKDICSFLGINPNTYSGL</sequence>
<evidence type="ECO:0000313" key="1">
    <source>
        <dbReference type="EMBL" id="SPZ88503.1"/>
    </source>
</evidence>
<dbReference type="SUPFAM" id="SSF51206">
    <property type="entry name" value="cAMP-binding domain-like"/>
    <property type="match status" value="1"/>
</dbReference>
<name>A0A2X2J9V2_SPHMU</name>
<proteinExistence type="predicted"/>
<evidence type="ECO:0008006" key="3">
    <source>
        <dbReference type="Google" id="ProtNLM"/>
    </source>
</evidence>
<accession>A0A2X2J9V2</accession>
<dbReference type="Proteomes" id="UP000251241">
    <property type="component" value="Unassembled WGS sequence"/>
</dbReference>
<organism evidence="1 2">
    <name type="scientific">Sphingobacterium multivorum</name>
    <dbReference type="NCBI Taxonomy" id="28454"/>
    <lineage>
        <taxon>Bacteria</taxon>
        <taxon>Pseudomonadati</taxon>
        <taxon>Bacteroidota</taxon>
        <taxon>Sphingobacteriia</taxon>
        <taxon>Sphingobacteriales</taxon>
        <taxon>Sphingobacteriaceae</taxon>
        <taxon>Sphingobacterium</taxon>
    </lineage>
</organism>